<reference evidence="2 3" key="1">
    <citation type="journal article" date="2020" name="Nature">
        <title>Six reference-quality genomes reveal evolution of bat adaptations.</title>
        <authorList>
            <person name="Jebb D."/>
            <person name="Huang Z."/>
            <person name="Pippel M."/>
            <person name="Hughes G.M."/>
            <person name="Lavrichenko K."/>
            <person name="Devanna P."/>
            <person name="Winkler S."/>
            <person name="Jermiin L.S."/>
            <person name="Skirmuntt E.C."/>
            <person name="Katzourakis A."/>
            <person name="Burkitt-Gray L."/>
            <person name="Ray D.A."/>
            <person name="Sullivan K.A.M."/>
            <person name="Roscito J.G."/>
            <person name="Kirilenko B.M."/>
            <person name="Davalos L.M."/>
            <person name="Corthals A.P."/>
            <person name="Power M.L."/>
            <person name="Jones G."/>
            <person name="Ransome R.D."/>
            <person name="Dechmann D.K.N."/>
            <person name="Locatelli A.G."/>
            <person name="Puechmaille S.J."/>
            <person name="Fedrigo O."/>
            <person name="Jarvis E.D."/>
            <person name="Hiller M."/>
            <person name="Vernes S.C."/>
            <person name="Myers E.W."/>
            <person name="Teeling E.C."/>
        </authorList>
    </citation>
    <scope>NUCLEOTIDE SEQUENCE [LARGE SCALE GENOMIC DNA]</scope>
    <source>
        <strain evidence="2">MRhiFer1</strain>
        <tissue evidence="2">Lung</tissue>
    </source>
</reference>
<feature type="chain" id="PRO_5029781440" evidence="1">
    <location>
        <begin position="20"/>
        <end position="263"/>
    </location>
</feature>
<keyword evidence="1" id="KW-0732">Signal</keyword>
<evidence type="ECO:0000313" key="2">
    <source>
        <dbReference type="EMBL" id="KAF6298848.1"/>
    </source>
</evidence>
<gene>
    <name evidence="2" type="ORF">mRhiFer1_008903</name>
</gene>
<dbReference type="EMBL" id="JACAGC010000020">
    <property type="protein sequence ID" value="KAF6298848.1"/>
    <property type="molecule type" value="Genomic_DNA"/>
</dbReference>
<accession>A0A7J7TDU4</accession>
<proteinExistence type="predicted"/>
<evidence type="ECO:0000313" key="3">
    <source>
        <dbReference type="Proteomes" id="UP000585614"/>
    </source>
</evidence>
<name>A0A7J7TDU4_RHIFE</name>
<dbReference type="Proteomes" id="UP000585614">
    <property type="component" value="Unassembled WGS sequence"/>
</dbReference>
<dbReference type="AlphaFoldDB" id="A0A7J7TDU4"/>
<evidence type="ECO:0000256" key="1">
    <source>
        <dbReference type="SAM" id="SignalP"/>
    </source>
</evidence>
<comment type="caution">
    <text evidence="2">The sequence shown here is derived from an EMBL/GenBank/DDBJ whole genome shotgun (WGS) entry which is preliminary data.</text>
</comment>
<protein>
    <submittedName>
        <fullName evidence="2">Uncharacterized protein</fullName>
    </submittedName>
</protein>
<organism evidence="2 3">
    <name type="scientific">Rhinolophus ferrumequinum</name>
    <name type="common">Greater horseshoe bat</name>
    <dbReference type="NCBI Taxonomy" id="59479"/>
    <lineage>
        <taxon>Eukaryota</taxon>
        <taxon>Metazoa</taxon>
        <taxon>Chordata</taxon>
        <taxon>Craniata</taxon>
        <taxon>Vertebrata</taxon>
        <taxon>Euteleostomi</taxon>
        <taxon>Mammalia</taxon>
        <taxon>Eutheria</taxon>
        <taxon>Laurasiatheria</taxon>
        <taxon>Chiroptera</taxon>
        <taxon>Yinpterochiroptera</taxon>
        <taxon>Rhinolophoidea</taxon>
        <taxon>Rhinolophidae</taxon>
        <taxon>Rhinolophinae</taxon>
        <taxon>Rhinolophus</taxon>
    </lineage>
</organism>
<feature type="signal peptide" evidence="1">
    <location>
        <begin position="1"/>
        <end position="19"/>
    </location>
</feature>
<sequence length="263" mass="30298">MALLVLLFELTISFILVRGAGPETLHYIWHSEQGLVLARIIKGEQFICMKADFCEQGMVLAKALRRMVEQFVRMNTQSQEAREERCQEQEMQSAWEKRDPLVKWWSSQASRWHAALLAKARVIFLLVVYCCCGLLELWTFYTEVSIQSDAWHGEQNSGQVGMMSDSGWRAGGPHSVWYPVTTVLRSWTPEERWEDMDGFLASVERALQVLDEQLPEEASGTAGHVSWMFLAMLRHSMEDALNEIVLIQDQQSQWKALEVCIRL</sequence>